<dbReference type="RefSeq" id="WP_124025851.1">
    <property type="nucleotide sequence ID" value="NZ_JBHRSN010000005.1"/>
</dbReference>
<proteinExistence type="predicted"/>
<reference evidence="2 3" key="1">
    <citation type="submission" date="2018-11" db="EMBL/GenBank/DDBJ databases">
        <authorList>
            <person name="Ye M.-Q."/>
            <person name="Du Z.-J."/>
        </authorList>
    </citation>
    <scope>NUCLEOTIDE SEQUENCE [LARGE SCALE GENOMIC DNA]</scope>
    <source>
        <strain evidence="2 3">U0105</strain>
    </source>
</reference>
<keyword evidence="1" id="KW-1133">Transmembrane helix</keyword>
<feature type="transmembrane region" description="Helical" evidence="1">
    <location>
        <begin position="345"/>
        <end position="364"/>
    </location>
</feature>
<dbReference type="Proteomes" id="UP000275281">
    <property type="component" value="Unassembled WGS sequence"/>
</dbReference>
<evidence type="ECO:0000313" key="2">
    <source>
        <dbReference type="EMBL" id="RPJ67848.1"/>
    </source>
</evidence>
<evidence type="ECO:0008006" key="4">
    <source>
        <dbReference type="Google" id="ProtNLM"/>
    </source>
</evidence>
<name>A0A3N5ZD44_9ALTE</name>
<feature type="transmembrane region" description="Helical" evidence="1">
    <location>
        <begin position="370"/>
        <end position="389"/>
    </location>
</feature>
<comment type="caution">
    <text evidence="2">The sequence shown here is derived from an EMBL/GenBank/DDBJ whole genome shotgun (WGS) entry which is preliminary data.</text>
</comment>
<evidence type="ECO:0000313" key="3">
    <source>
        <dbReference type="Proteomes" id="UP000275281"/>
    </source>
</evidence>
<feature type="transmembrane region" description="Helical" evidence="1">
    <location>
        <begin position="279"/>
        <end position="300"/>
    </location>
</feature>
<dbReference type="AlphaFoldDB" id="A0A3N5ZD44"/>
<organism evidence="2 3">
    <name type="scientific">Alteromonas sediminis</name>
    <dbReference type="NCBI Taxonomy" id="2259342"/>
    <lineage>
        <taxon>Bacteria</taxon>
        <taxon>Pseudomonadati</taxon>
        <taxon>Pseudomonadota</taxon>
        <taxon>Gammaproteobacteria</taxon>
        <taxon>Alteromonadales</taxon>
        <taxon>Alteromonadaceae</taxon>
        <taxon>Alteromonas/Salinimonas group</taxon>
        <taxon>Alteromonas</taxon>
    </lineage>
</organism>
<feature type="transmembrane region" description="Helical" evidence="1">
    <location>
        <begin position="20"/>
        <end position="38"/>
    </location>
</feature>
<keyword evidence="1" id="KW-0812">Transmembrane</keyword>
<feature type="transmembrane region" description="Helical" evidence="1">
    <location>
        <begin position="150"/>
        <end position="181"/>
    </location>
</feature>
<evidence type="ECO:0000256" key="1">
    <source>
        <dbReference type="SAM" id="Phobius"/>
    </source>
</evidence>
<feature type="transmembrane region" description="Helical" evidence="1">
    <location>
        <begin position="230"/>
        <end position="250"/>
    </location>
</feature>
<accession>A0A3N5ZD44</accession>
<keyword evidence="3" id="KW-1185">Reference proteome</keyword>
<keyword evidence="1" id="KW-0472">Membrane</keyword>
<feature type="transmembrane region" description="Helical" evidence="1">
    <location>
        <begin position="50"/>
        <end position="72"/>
    </location>
</feature>
<feature type="transmembrane region" description="Helical" evidence="1">
    <location>
        <begin position="84"/>
        <end position="104"/>
    </location>
</feature>
<feature type="transmembrane region" description="Helical" evidence="1">
    <location>
        <begin position="193"/>
        <end position="215"/>
    </location>
</feature>
<sequence length="401" mass="44412">MRYTQLFDRTVGRFGSTVSLLVFQATAFLVPWFAVLWLSHTASINSVADFSLLLAIVAPLCLLLATPSRNFLLSGDEDVSHHTVVIRFAFSLLGISVIAAIGHWQGALLLAVALFVCKNGEFYYDIAIADLIKKNAKRALFLRAIRKAGFTLLGVVITFWSASLIIGLSVLGVLFVLDALFETQQKRTMGKSLSVAAQALPLSLNALVFSVYFYIPRYVLGGDSHVQELAVFTVSSFLIMVALIVSNAYCQSQLAHWRKQVASERNAIFMQSLYKTMGLLALLYIALQVFHLPLLASPFWQAHNNINLLQVDLMAVYHQTLWFAVGPILFSFANYLLIVTHNHRFLLVLTLLNTGLCSVLGWLGFYAFGFSGLIAIVACCGGLQFLCCFRKMKMHLAGEHV</sequence>
<protein>
    <recommendedName>
        <fullName evidence="4">Polysaccharide biosynthesis protein</fullName>
    </recommendedName>
</protein>
<dbReference type="EMBL" id="RPOK01000001">
    <property type="protein sequence ID" value="RPJ67848.1"/>
    <property type="molecule type" value="Genomic_DNA"/>
</dbReference>
<dbReference type="OrthoDB" id="6386262at2"/>
<feature type="transmembrane region" description="Helical" evidence="1">
    <location>
        <begin position="320"/>
        <end position="338"/>
    </location>
</feature>
<gene>
    <name evidence="2" type="ORF">DRW07_00065</name>
</gene>